<comment type="caution">
    <text evidence="1">The sequence shown here is derived from an EMBL/GenBank/DDBJ whole genome shotgun (WGS) entry which is preliminary data.</text>
</comment>
<keyword evidence="2" id="KW-1185">Reference proteome</keyword>
<dbReference type="EMBL" id="JAOYFB010000040">
    <property type="protein sequence ID" value="KAK4037456.1"/>
    <property type="molecule type" value="Genomic_DNA"/>
</dbReference>
<accession>A0ABR0B708</accession>
<evidence type="ECO:0000313" key="2">
    <source>
        <dbReference type="Proteomes" id="UP001234178"/>
    </source>
</evidence>
<organism evidence="1 2">
    <name type="scientific">Daphnia magna</name>
    <dbReference type="NCBI Taxonomy" id="35525"/>
    <lineage>
        <taxon>Eukaryota</taxon>
        <taxon>Metazoa</taxon>
        <taxon>Ecdysozoa</taxon>
        <taxon>Arthropoda</taxon>
        <taxon>Crustacea</taxon>
        <taxon>Branchiopoda</taxon>
        <taxon>Diplostraca</taxon>
        <taxon>Cladocera</taxon>
        <taxon>Anomopoda</taxon>
        <taxon>Daphniidae</taxon>
        <taxon>Daphnia</taxon>
    </lineage>
</organism>
<dbReference type="Proteomes" id="UP001234178">
    <property type="component" value="Unassembled WGS sequence"/>
</dbReference>
<name>A0ABR0B708_9CRUS</name>
<proteinExistence type="predicted"/>
<reference evidence="1 2" key="1">
    <citation type="journal article" date="2023" name="Nucleic Acids Res.">
        <title>The hologenome of Daphnia magna reveals possible DNA methylation and microbiome-mediated evolution of the host genome.</title>
        <authorList>
            <person name="Chaturvedi A."/>
            <person name="Li X."/>
            <person name="Dhandapani V."/>
            <person name="Marshall H."/>
            <person name="Kissane S."/>
            <person name="Cuenca-Cambronero M."/>
            <person name="Asole G."/>
            <person name="Calvet F."/>
            <person name="Ruiz-Romero M."/>
            <person name="Marangio P."/>
            <person name="Guigo R."/>
            <person name="Rago D."/>
            <person name="Mirbahai L."/>
            <person name="Eastwood N."/>
            <person name="Colbourne J.K."/>
            <person name="Zhou J."/>
            <person name="Mallon E."/>
            <person name="Orsini L."/>
        </authorList>
    </citation>
    <scope>NUCLEOTIDE SEQUENCE [LARGE SCALE GENOMIC DNA]</scope>
    <source>
        <strain evidence="1">LRV0_1</strain>
    </source>
</reference>
<evidence type="ECO:0000313" key="1">
    <source>
        <dbReference type="EMBL" id="KAK4037456.1"/>
    </source>
</evidence>
<protein>
    <submittedName>
        <fullName evidence="1">Uncharacterized protein</fullName>
    </submittedName>
</protein>
<sequence length="78" mass="8956">MQHRMQRSKRRSQPQIPIEEILELMENYHEYRDAIDGGKFFRGIVQTVEGEALVFLSPTLLPKLSVATLLAQFILGIS</sequence>
<gene>
    <name evidence="1" type="ORF">OUZ56_029489</name>
</gene>